<keyword evidence="3" id="KW-1185">Reference proteome</keyword>
<feature type="non-terminal residue" evidence="2">
    <location>
        <position position="1"/>
    </location>
</feature>
<proteinExistence type="predicted"/>
<dbReference type="EMBL" id="JASCZI010272153">
    <property type="protein sequence ID" value="MED6220630.1"/>
    <property type="molecule type" value="Genomic_DNA"/>
</dbReference>
<comment type="caution">
    <text evidence="2">The sequence shown here is derived from an EMBL/GenBank/DDBJ whole genome shotgun (WGS) entry which is preliminary data.</text>
</comment>
<dbReference type="Proteomes" id="UP001341840">
    <property type="component" value="Unassembled WGS sequence"/>
</dbReference>
<name>A0ABU6ZF94_9FABA</name>
<evidence type="ECO:0000313" key="3">
    <source>
        <dbReference type="Proteomes" id="UP001341840"/>
    </source>
</evidence>
<accession>A0ABU6ZF94</accession>
<gene>
    <name evidence="2" type="ORF">PIB30_046655</name>
</gene>
<evidence type="ECO:0000313" key="2">
    <source>
        <dbReference type="EMBL" id="MED6220630.1"/>
    </source>
</evidence>
<protein>
    <submittedName>
        <fullName evidence="2">Uncharacterized protein</fullName>
    </submittedName>
</protein>
<feature type="region of interest" description="Disordered" evidence="1">
    <location>
        <begin position="53"/>
        <end position="75"/>
    </location>
</feature>
<feature type="region of interest" description="Disordered" evidence="1">
    <location>
        <begin position="1"/>
        <end position="20"/>
    </location>
</feature>
<organism evidence="2 3">
    <name type="scientific">Stylosanthes scabra</name>
    <dbReference type="NCBI Taxonomy" id="79078"/>
    <lineage>
        <taxon>Eukaryota</taxon>
        <taxon>Viridiplantae</taxon>
        <taxon>Streptophyta</taxon>
        <taxon>Embryophyta</taxon>
        <taxon>Tracheophyta</taxon>
        <taxon>Spermatophyta</taxon>
        <taxon>Magnoliopsida</taxon>
        <taxon>eudicotyledons</taxon>
        <taxon>Gunneridae</taxon>
        <taxon>Pentapetalae</taxon>
        <taxon>rosids</taxon>
        <taxon>fabids</taxon>
        <taxon>Fabales</taxon>
        <taxon>Fabaceae</taxon>
        <taxon>Papilionoideae</taxon>
        <taxon>50 kb inversion clade</taxon>
        <taxon>dalbergioids sensu lato</taxon>
        <taxon>Dalbergieae</taxon>
        <taxon>Pterocarpus clade</taxon>
        <taxon>Stylosanthes</taxon>
    </lineage>
</organism>
<feature type="compositionally biased region" description="Basic and acidic residues" evidence="1">
    <location>
        <begin position="1"/>
        <end position="13"/>
    </location>
</feature>
<sequence>QRIHEEKPKREEVASGVASRLHKQLRKLHMQRMRMRTQPAVVSNIACAVNTDARASSNPKSPKLKGRSGISSLGA</sequence>
<evidence type="ECO:0000256" key="1">
    <source>
        <dbReference type="SAM" id="MobiDB-lite"/>
    </source>
</evidence>
<reference evidence="2 3" key="1">
    <citation type="journal article" date="2023" name="Plants (Basel)">
        <title>Bridging the Gap: Combining Genomics and Transcriptomics Approaches to Understand Stylosanthes scabra, an Orphan Legume from the Brazilian Caatinga.</title>
        <authorList>
            <person name="Ferreira-Neto J.R.C."/>
            <person name="da Silva M.D."/>
            <person name="Binneck E."/>
            <person name="de Melo N.F."/>
            <person name="da Silva R.H."/>
            <person name="de Melo A.L.T.M."/>
            <person name="Pandolfi V."/>
            <person name="Bustamante F.O."/>
            <person name="Brasileiro-Vidal A.C."/>
            <person name="Benko-Iseppon A.M."/>
        </authorList>
    </citation>
    <scope>NUCLEOTIDE SEQUENCE [LARGE SCALE GENOMIC DNA]</scope>
    <source>
        <tissue evidence="2">Leaves</tissue>
    </source>
</reference>